<sequence length="50" mass="5517">MKEKLDAGIIMFLFVGSEDQLVDALTKAVSNSVFSNLLDKLGMREIFAPI</sequence>
<keyword evidence="2" id="KW-1185">Reference proteome</keyword>
<evidence type="ECO:0000313" key="1">
    <source>
        <dbReference type="EMBL" id="TQD69707.1"/>
    </source>
</evidence>
<comment type="caution">
    <text evidence="1">The sequence shown here is derived from an EMBL/GenBank/DDBJ whole genome shotgun (WGS) entry which is preliminary data.</text>
</comment>
<protein>
    <submittedName>
        <fullName evidence="1">Uncharacterized protein</fullName>
    </submittedName>
</protein>
<organism evidence="1 2">
    <name type="scientific">Malus baccata</name>
    <name type="common">Siberian crab apple</name>
    <name type="synonym">Pyrus baccata</name>
    <dbReference type="NCBI Taxonomy" id="106549"/>
    <lineage>
        <taxon>Eukaryota</taxon>
        <taxon>Viridiplantae</taxon>
        <taxon>Streptophyta</taxon>
        <taxon>Embryophyta</taxon>
        <taxon>Tracheophyta</taxon>
        <taxon>Spermatophyta</taxon>
        <taxon>Magnoliopsida</taxon>
        <taxon>eudicotyledons</taxon>
        <taxon>Gunneridae</taxon>
        <taxon>Pentapetalae</taxon>
        <taxon>rosids</taxon>
        <taxon>fabids</taxon>
        <taxon>Rosales</taxon>
        <taxon>Rosaceae</taxon>
        <taxon>Amygdaloideae</taxon>
        <taxon>Maleae</taxon>
        <taxon>Malus</taxon>
    </lineage>
</organism>
<accession>A0A540K664</accession>
<dbReference type="AlphaFoldDB" id="A0A540K664"/>
<reference evidence="1 2" key="1">
    <citation type="journal article" date="2019" name="G3 (Bethesda)">
        <title>Sequencing of a Wild Apple (Malus baccata) Genome Unravels the Differences Between Cultivated and Wild Apple Species Regarding Disease Resistance and Cold Tolerance.</title>
        <authorList>
            <person name="Chen X."/>
        </authorList>
    </citation>
    <scope>NUCLEOTIDE SEQUENCE [LARGE SCALE GENOMIC DNA]</scope>
    <source>
        <strain evidence="2">cv. Shandingzi</strain>
        <tissue evidence="1">Leaves</tissue>
    </source>
</reference>
<dbReference type="EMBL" id="VIEB01002733">
    <property type="protein sequence ID" value="TQD69707.1"/>
    <property type="molecule type" value="Genomic_DNA"/>
</dbReference>
<dbReference type="Proteomes" id="UP000315295">
    <property type="component" value="Unassembled WGS sequence"/>
</dbReference>
<gene>
    <name evidence="1" type="ORF">C1H46_044760</name>
</gene>
<name>A0A540K664_MALBA</name>
<evidence type="ECO:0000313" key="2">
    <source>
        <dbReference type="Proteomes" id="UP000315295"/>
    </source>
</evidence>
<proteinExistence type="predicted"/>